<accession>A0AAW4VYE0</accession>
<dbReference type="RefSeq" id="WP_227600211.1">
    <property type="nucleotide sequence ID" value="NZ_JAJEPX010000005.1"/>
</dbReference>
<evidence type="ECO:0000313" key="2">
    <source>
        <dbReference type="Proteomes" id="UP001298753"/>
    </source>
</evidence>
<sequence>MTIRKIIVALAAVLVPFLVFRVGSGLTEQQNVTLRDYTVSENEKTLTLYAAVFPPIEDIRDYKDEPKNGEHYLTFYNAFGSANTMSAGYTVVLPIEDTDKSVYFNDADGFHLVLQKNELTGEWVRP</sequence>
<gene>
    <name evidence="1" type="ORF">LKD22_03185</name>
</gene>
<comment type="caution">
    <text evidence="1">The sequence shown here is derived from an EMBL/GenBank/DDBJ whole genome shotgun (WGS) entry which is preliminary data.</text>
</comment>
<dbReference type="AlphaFoldDB" id="A0AAW4VYE0"/>
<reference evidence="1 2" key="1">
    <citation type="submission" date="2021-10" db="EMBL/GenBank/DDBJ databases">
        <title>Anaerobic single-cell dispensing facilitates the cultivation of human gut bacteria.</title>
        <authorList>
            <person name="Afrizal A."/>
        </authorList>
    </citation>
    <scope>NUCLEOTIDE SEQUENCE [LARGE SCALE GENOMIC DNA]</scope>
    <source>
        <strain evidence="1 2">CLA-AA-H270</strain>
    </source>
</reference>
<dbReference type="Proteomes" id="UP001298753">
    <property type="component" value="Unassembled WGS sequence"/>
</dbReference>
<organism evidence="1 2">
    <name type="scientific">Agathobaculum butyriciproducens</name>
    <dbReference type="NCBI Taxonomy" id="1628085"/>
    <lineage>
        <taxon>Bacteria</taxon>
        <taxon>Bacillati</taxon>
        <taxon>Bacillota</taxon>
        <taxon>Clostridia</taxon>
        <taxon>Eubacteriales</taxon>
        <taxon>Butyricicoccaceae</taxon>
        <taxon>Agathobaculum</taxon>
    </lineage>
</organism>
<name>A0AAW4VYE0_9FIRM</name>
<dbReference type="GeneID" id="98660977"/>
<keyword evidence="2" id="KW-1185">Reference proteome</keyword>
<protein>
    <submittedName>
        <fullName evidence="1">Uncharacterized protein</fullName>
    </submittedName>
</protein>
<dbReference type="EMBL" id="JAJEPX010000005">
    <property type="protein sequence ID" value="MCC2176143.1"/>
    <property type="molecule type" value="Genomic_DNA"/>
</dbReference>
<proteinExistence type="predicted"/>
<evidence type="ECO:0000313" key="1">
    <source>
        <dbReference type="EMBL" id="MCC2176143.1"/>
    </source>
</evidence>